<dbReference type="EMBL" id="KK914303">
    <property type="protein sequence ID" value="KDP42359.1"/>
    <property type="molecule type" value="Genomic_DNA"/>
</dbReference>
<sequence length="182" mass="19867">MKILLGAICTKAKRPSLTHKFFATIDPSRETASRVWHRHPGQRLLIISPIPEFVPVSSVSYSSSSDSEPDSDSVEMADDIGGESSAGLNIEELYKEEKKKNRGFGNYRTSYGDRSAGGNNQNQSGNSNAVVGAVNERARREFTDLGRPLSTVLRSCIKNGVLSKLPVDPTKPMQGSLPFKRA</sequence>
<evidence type="ECO:0000313" key="3">
    <source>
        <dbReference type="Proteomes" id="UP000027138"/>
    </source>
</evidence>
<evidence type="ECO:0000256" key="1">
    <source>
        <dbReference type="SAM" id="MobiDB-lite"/>
    </source>
</evidence>
<feature type="compositionally biased region" description="Acidic residues" evidence="1">
    <location>
        <begin position="67"/>
        <end position="81"/>
    </location>
</feature>
<organism evidence="2 3">
    <name type="scientific">Jatropha curcas</name>
    <name type="common">Barbados nut</name>
    <dbReference type="NCBI Taxonomy" id="180498"/>
    <lineage>
        <taxon>Eukaryota</taxon>
        <taxon>Viridiplantae</taxon>
        <taxon>Streptophyta</taxon>
        <taxon>Embryophyta</taxon>
        <taxon>Tracheophyta</taxon>
        <taxon>Spermatophyta</taxon>
        <taxon>Magnoliopsida</taxon>
        <taxon>eudicotyledons</taxon>
        <taxon>Gunneridae</taxon>
        <taxon>Pentapetalae</taxon>
        <taxon>rosids</taxon>
        <taxon>fabids</taxon>
        <taxon>Malpighiales</taxon>
        <taxon>Euphorbiaceae</taxon>
        <taxon>Crotonoideae</taxon>
        <taxon>Jatropheae</taxon>
        <taxon>Jatropha</taxon>
    </lineage>
</organism>
<accession>A0A067LE47</accession>
<dbReference type="Proteomes" id="UP000027138">
    <property type="component" value="Unassembled WGS sequence"/>
</dbReference>
<gene>
    <name evidence="2" type="ORF">JCGZ_02874</name>
</gene>
<keyword evidence="3" id="KW-1185">Reference proteome</keyword>
<reference evidence="2 3" key="1">
    <citation type="journal article" date="2014" name="PLoS ONE">
        <title>Global Analysis of Gene Expression Profiles in Physic Nut (Jatropha curcas L.) Seedlings Exposed to Salt Stress.</title>
        <authorList>
            <person name="Zhang L."/>
            <person name="Zhang C."/>
            <person name="Wu P."/>
            <person name="Chen Y."/>
            <person name="Li M."/>
            <person name="Jiang H."/>
            <person name="Wu G."/>
        </authorList>
    </citation>
    <scope>NUCLEOTIDE SEQUENCE [LARGE SCALE GENOMIC DNA]</scope>
    <source>
        <strain evidence="3">cv. GZQX0401</strain>
        <tissue evidence="2">Young leaves</tissue>
    </source>
</reference>
<name>A0A067LE47_JATCU</name>
<proteinExistence type="predicted"/>
<dbReference type="AlphaFoldDB" id="A0A067LE47"/>
<protein>
    <submittedName>
        <fullName evidence="2">Uncharacterized protein</fullName>
    </submittedName>
</protein>
<feature type="compositionally biased region" description="Low complexity" evidence="1">
    <location>
        <begin position="116"/>
        <end position="128"/>
    </location>
</feature>
<feature type="region of interest" description="Disordered" evidence="1">
    <location>
        <begin position="58"/>
        <end position="128"/>
    </location>
</feature>
<evidence type="ECO:0000313" key="2">
    <source>
        <dbReference type="EMBL" id="KDP42359.1"/>
    </source>
</evidence>
<dbReference type="OrthoDB" id="1750196at2759"/>